<dbReference type="PANTHER" id="PTHR11712">
    <property type="entry name" value="POLYKETIDE SYNTHASE-RELATED"/>
    <property type="match status" value="1"/>
</dbReference>
<dbReference type="Pfam" id="PF02801">
    <property type="entry name" value="Ketoacyl-synt_C"/>
    <property type="match status" value="1"/>
</dbReference>
<dbReference type="Proteomes" id="UP000199409">
    <property type="component" value="Unassembled WGS sequence"/>
</dbReference>
<dbReference type="InterPro" id="IPR020841">
    <property type="entry name" value="PKS_Beta-ketoAc_synthase_dom"/>
</dbReference>
<dbReference type="SUPFAM" id="SSF53901">
    <property type="entry name" value="Thiolase-like"/>
    <property type="match status" value="1"/>
</dbReference>
<dbReference type="InterPro" id="IPR014031">
    <property type="entry name" value="Ketoacyl_synth_C"/>
</dbReference>
<dbReference type="InterPro" id="IPR014030">
    <property type="entry name" value="Ketoacyl_synth_N"/>
</dbReference>
<evidence type="ECO:0000313" key="5">
    <source>
        <dbReference type="EMBL" id="SDZ76743.1"/>
    </source>
</evidence>
<keyword evidence="2 3" id="KW-0808">Transferase</keyword>
<dbReference type="AlphaFoldDB" id="A0A1H3VPK5"/>
<proteinExistence type="inferred from homology"/>
<accession>A0A1H3VPK5</accession>
<dbReference type="OrthoDB" id="9808669at2"/>
<dbReference type="GO" id="GO:0005829">
    <property type="term" value="C:cytosol"/>
    <property type="evidence" value="ECO:0007669"/>
    <property type="project" value="TreeGrafter"/>
</dbReference>
<evidence type="ECO:0000256" key="1">
    <source>
        <dbReference type="ARBA" id="ARBA00008467"/>
    </source>
</evidence>
<evidence type="ECO:0000259" key="4">
    <source>
        <dbReference type="PROSITE" id="PS52004"/>
    </source>
</evidence>
<keyword evidence="6" id="KW-1185">Reference proteome</keyword>
<sequence>MGTSAPIAITGMGCLSGAGMNLPESLQSMFRNQRYPHSPRRFSTDHPVSYPVLELRDEFKLPLDNQETVYARTSQLALAAALEALADAGWTAESLRGKRVGVCIGTTVGCSLNCDDFYRAFKANGAAGNPDMGIIQRFLRSNPSAVIARQLKLDGPKQTVVNACSSGTEAIGIGASWLKAGACDIVIAGGADELARVTYAGFSSLMISDTEPCKPFDLERKGLNLGEGAGILILESAAVRESKKARGYLLGYGSASDAHHLTAPHPDGTGLKRALTEAFTSAAVTPEMISFINAHGTGTPDNDRVECRVMNEILPGVPFVSTKGYTGHTLGAAGGIEAAFTVACLQRGELPASIGFATADPELAATPVTENTPVSGEIALSESLAFGGNNGVLIFSRGDA</sequence>
<dbReference type="InterPro" id="IPR000794">
    <property type="entry name" value="Beta-ketoacyl_synthase"/>
</dbReference>
<dbReference type="GO" id="GO:0004315">
    <property type="term" value="F:3-oxoacyl-[acyl-carrier-protein] synthase activity"/>
    <property type="evidence" value="ECO:0007669"/>
    <property type="project" value="TreeGrafter"/>
</dbReference>
<dbReference type="SMART" id="SM00825">
    <property type="entry name" value="PKS_KS"/>
    <property type="match status" value="1"/>
</dbReference>
<protein>
    <submittedName>
        <fullName evidence="5">3-oxoacyl-[acyl-carrier-protein] synthase II</fullName>
    </submittedName>
</protein>
<reference evidence="5 6" key="1">
    <citation type="submission" date="2016-10" db="EMBL/GenBank/DDBJ databases">
        <authorList>
            <person name="de Groot N.N."/>
        </authorList>
    </citation>
    <scope>NUCLEOTIDE SEQUENCE [LARGE SCALE GENOMIC DNA]</scope>
    <source>
        <strain evidence="5 6">DSM 7343</strain>
    </source>
</reference>
<dbReference type="EMBL" id="FNQN01000001">
    <property type="protein sequence ID" value="SDZ76743.1"/>
    <property type="molecule type" value="Genomic_DNA"/>
</dbReference>
<organism evidence="5 6">
    <name type="scientific">Desulfuromusa kysingii</name>
    <dbReference type="NCBI Taxonomy" id="37625"/>
    <lineage>
        <taxon>Bacteria</taxon>
        <taxon>Pseudomonadati</taxon>
        <taxon>Thermodesulfobacteriota</taxon>
        <taxon>Desulfuromonadia</taxon>
        <taxon>Desulfuromonadales</taxon>
        <taxon>Geopsychrobacteraceae</taxon>
        <taxon>Desulfuromusa</taxon>
    </lineage>
</organism>
<dbReference type="Pfam" id="PF00109">
    <property type="entry name" value="ketoacyl-synt"/>
    <property type="match status" value="1"/>
</dbReference>
<dbReference type="STRING" id="37625.SAMN05660420_00205"/>
<name>A0A1H3VPK5_9BACT</name>
<evidence type="ECO:0000256" key="3">
    <source>
        <dbReference type="RuleBase" id="RU003694"/>
    </source>
</evidence>
<dbReference type="InterPro" id="IPR016039">
    <property type="entry name" value="Thiolase-like"/>
</dbReference>
<dbReference type="PANTHER" id="PTHR11712:SF336">
    <property type="entry name" value="3-OXOACYL-[ACYL-CARRIER-PROTEIN] SYNTHASE, MITOCHONDRIAL"/>
    <property type="match status" value="1"/>
</dbReference>
<evidence type="ECO:0000256" key="2">
    <source>
        <dbReference type="ARBA" id="ARBA00022679"/>
    </source>
</evidence>
<dbReference type="CDD" id="cd00834">
    <property type="entry name" value="KAS_I_II"/>
    <property type="match status" value="1"/>
</dbReference>
<dbReference type="GO" id="GO:0006633">
    <property type="term" value="P:fatty acid biosynthetic process"/>
    <property type="evidence" value="ECO:0007669"/>
    <property type="project" value="TreeGrafter"/>
</dbReference>
<gene>
    <name evidence="5" type="ORF">SAMN05660420_00205</name>
</gene>
<dbReference type="RefSeq" id="WP_092344073.1">
    <property type="nucleotide sequence ID" value="NZ_FNQN01000001.1"/>
</dbReference>
<dbReference type="PROSITE" id="PS52004">
    <property type="entry name" value="KS3_2"/>
    <property type="match status" value="1"/>
</dbReference>
<feature type="domain" description="Ketosynthase family 3 (KS3)" evidence="4">
    <location>
        <begin position="4"/>
        <end position="397"/>
    </location>
</feature>
<comment type="similarity">
    <text evidence="1 3">Belongs to the thiolase-like superfamily. Beta-ketoacyl-ACP synthases family.</text>
</comment>
<evidence type="ECO:0000313" key="6">
    <source>
        <dbReference type="Proteomes" id="UP000199409"/>
    </source>
</evidence>
<dbReference type="Gene3D" id="3.40.47.10">
    <property type="match status" value="1"/>
</dbReference>